<dbReference type="Proteomes" id="UP000078340">
    <property type="component" value="Unassembled WGS sequence"/>
</dbReference>
<organism evidence="1 2">
    <name type="scientific">Purpureocillium lilacinum</name>
    <name type="common">Paecilomyces lilacinus</name>
    <dbReference type="NCBI Taxonomy" id="33203"/>
    <lineage>
        <taxon>Eukaryota</taxon>
        <taxon>Fungi</taxon>
        <taxon>Dikarya</taxon>
        <taxon>Ascomycota</taxon>
        <taxon>Pezizomycotina</taxon>
        <taxon>Sordariomycetes</taxon>
        <taxon>Hypocreomycetidae</taxon>
        <taxon>Hypocreales</taxon>
        <taxon>Ophiocordycipitaceae</taxon>
        <taxon>Purpureocillium</taxon>
    </lineage>
</organism>
<evidence type="ECO:0000313" key="1">
    <source>
        <dbReference type="EMBL" id="OAQ92494.1"/>
    </source>
</evidence>
<accession>A0A179HR44</accession>
<dbReference type="EMBL" id="LSBI01000003">
    <property type="protein sequence ID" value="OAQ92494.1"/>
    <property type="molecule type" value="Genomic_DNA"/>
</dbReference>
<sequence length="58" mass="5747">MAVSIGNPQPHGGADERETAAVRCAGAGRCAWVCASTSNAAASACGGSTSDLGVRRRK</sequence>
<gene>
    <name evidence="1" type="ORF">VFPFJ_04235</name>
</gene>
<name>A0A179HR44_PURLI</name>
<dbReference type="AlphaFoldDB" id="A0A179HR44"/>
<protein>
    <submittedName>
        <fullName evidence="1">Uncharacterized protein</fullName>
    </submittedName>
</protein>
<comment type="caution">
    <text evidence="1">The sequence shown here is derived from an EMBL/GenBank/DDBJ whole genome shotgun (WGS) entry which is preliminary data.</text>
</comment>
<evidence type="ECO:0000313" key="2">
    <source>
        <dbReference type="Proteomes" id="UP000078340"/>
    </source>
</evidence>
<proteinExistence type="predicted"/>
<reference evidence="1 2" key="1">
    <citation type="submission" date="2016-02" db="EMBL/GenBank/DDBJ databases">
        <title>Biosynthesis of antibiotic leucinostatins and their inhibition on Phytophthora in bio-control Purpureocillium lilacinum.</title>
        <authorList>
            <person name="Wang G."/>
            <person name="Liu Z."/>
            <person name="Lin R."/>
            <person name="Li E."/>
            <person name="Mao Z."/>
            <person name="Ling J."/>
            <person name="Yin W."/>
            <person name="Xie B."/>
        </authorList>
    </citation>
    <scope>NUCLEOTIDE SEQUENCE [LARGE SCALE GENOMIC DNA]</scope>
    <source>
        <strain evidence="1">PLFJ-1</strain>
    </source>
</reference>